<dbReference type="FunFam" id="1.25.40.10:FF:000266">
    <property type="entry name" value="Pentatricopeptide repeat domain-containing protein"/>
    <property type="match status" value="1"/>
</dbReference>
<feature type="domain" description="Tetratricopeptide repeat" evidence="4">
    <location>
        <begin position="512"/>
        <end position="609"/>
    </location>
</feature>
<dbReference type="Proteomes" id="UP000664169">
    <property type="component" value="Unassembled WGS sequence"/>
</dbReference>
<keyword evidence="6" id="KW-1185">Reference proteome</keyword>
<dbReference type="Pfam" id="PF13041">
    <property type="entry name" value="PPR_2"/>
    <property type="match status" value="1"/>
</dbReference>
<reference evidence="5" key="1">
    <citation type="submission" date="2021-03" db="EMBL/GenBank/DDBJ databases">
        <authorList>
            <person name="Tagirdzhanova G."/>
        </authorList>
    </citation>
    <scope>NUCLEOTIDE SEQUENCE</scope>
</reference>
<feature type="repeat" description="PPR" evidence="2">
    <location>
        <begin position="1024"/>
        <end position="1054"/>
    </location>
</feature>
<dbReference type="OrthoDB" id="411857at2759"/>
<sequence length="1299" mass="143764">MVFKPFSTLARRSTKAFTHGYAQSLAAASQSSYASTQTPLSQLNHNRLGKPSIKRKESLHSHALHTAASSRPSPYGTDLHHEPALDQYATAWQKQQSNEEWQQLPNNKKIEWIHSAGLPARLLEADIKSGSLKEPVSIKRVHATPLVEDTKRIQEDKTQASAVPQTSDVIAEEIESIGQNIQESSDRQTSASDSSPTLVDDLSAKPTPYLESTIPVVSKAALFRSDVTKQPTLVSNDAFEHIAALEAAGEFDQIPAVFSELHRLGVVAPTKTYNSLVLSAIRLSHSASQVVPKALDIYTDMLRRNVEPDDITYTRLLELLSLKALEVAENGASLEQTKRRFQLPHMPSGFLLRSRETEEAIAREDDSLHLALKLFDLSTTRTPAPQFPSSVYRLLIEACAKKGESDHMIRIYSHMESHKVTPFAGSYPAMIQALATAGDLESAVVCYNEYRDLAMADNNGALTLLDRADEDVYAAVVRSYLVCDRKDGAEEFIGKILISLQNPALEKQMQQTRDAVMVDGLVQQSLTNSDIPGAIEVLERRLISDLKRIQATARIIIAAADQGQVDVAAKLYEEIRDKKISRRPAISILAMHLRLGDLAAARVAWSSIMSLPSLGREMVEPTTAYVLASIESGFVNEALMQARVAFNNIRSAIAVPKEQRDIADLIDESIEVVSQQMLQKGIVPSAQGSMSFMWTMVENGGLLTPVVEQLLAGLGPQEVINLSWEDLKLIAQIEAGIVEKGNSTLDVAHFARFAHILETIASSRMPVDARTLELIDSALSKVAIKNPELVMTWNSYVRPQPTQHFVMQPRSVQTQTPAGYESHDPYGNTLDSRGSSILVDELERQGSSSAACLNEALSRFRNIRRVGRHPRYIAYGKLITVAAKESRKSLVSEIFEMAKHDMPLLPRYPVVKHGWTTILDSMVGACLTLGDRAMAAEYHQKLLDIGAVPSANTFGLYITTLKESTKTFDEATEAVKIFLRAKAEGVEPTSFLYNALIGKLGKARRIDDCLFYFGEMRSLGIRPTSVTYGTIVNALCRVSDERLAVELFDEMESMPNYKPRAAPYNSMMQFFLNTKRDSSKVLEYYKRMQTRNIQPTMHTYKLLIDTYATLEPINLEAAEGVLDTIRSTGQKPEGVHYASLIHAKGCVLHDLTGARKIFNSVISLPDIKPKASLYQAMFESLVANHAMEETDVLLQDMASRKVEMTPYIANTLIHGWATEGNIEKAQAAYYSISRDQREPSTYESMTRAYLAAEDRQAASTVVNEMISRGYPSAVSGKVLELFGHGGDRFVTVITTPNLA</sequence>
<feature type="repeat" description="PPR" evidence="2">
    <location>
        <begin position="388"/>
        <end position="422"/>
    </location>
</feature>
<accession>A0A8H3EVH3</accession>
<dbReference type="InterPro" id="IPR050667">
    <property type="entry name" value="PPR-containing_protein"/>
</dbReference>
<comment type="caution">
    <text evidence="5">The sequence shown here is derived from an EMBL/GenBank/DDBJ whole genome shotgun (WGS) entry which is preliminary data.</text>
</comment>
<dbReference type="PROSITE" id="PS51375">
    <property type="entry name" value="PPR"/>
    <property type="match status" value="3"/>
</dbReference>
<evidence type="ECO:0000313" key="5">
    <source>
        <dbReference type="EMBL" id="CAF9913426.1"/>
    </source>
</evidence>
<evidence type="ECO:0000259" key="4">
    <source>
        <dbReference type="Pfam" id="PF24603"/>
    </source>
</evidence>
<dbReference type="PANTHER" id="PTHR47939:SF13">
    <property type="entry name" value="OS03G0201400 PROTEIN"/>
    <property type="match status" value="1"/>
</dbReference>
<evidence type="ECO:0000313" key="6">
    <source>
        <dbReference type="Proteomes" id="UP000664169"/>
    </source>
</evidence>
<keyword evidence="1" id="KW-0677">Repeat</keyword>
<feature type="region of interest" description="Disordered" evidence="3">
    <location>
        <begin position="180"/>
        <end position="204"/>
    </location>
</feature>
<dbReference type="Gene3D" id="1.25.40.10">
    <property type="entry name" value="Tetratricopeptide repeat domain"/>
    <property type="match status" value="4"/>
</dbReference>
<dbReference type="Pfam" id="PF24603">
    <property type="entry name" value="TPR_30"/>
    <property type="match status" value="1"/>
</dbReference>
<dbReference type="NCBIfam" id="TIGR00756">
    <property type="entry name" value="PPR"/>
    <property type="match status" value="3"/>
</dbReference>
<dbReference type="PANTHER" id="PTHR47939">
    <property type="entry name" value="MEMBRANE-ASSOCIATED SALT-INDUCIBLE PROTEIN-LIKE"/>
    <property type="match status" value="1"/>
</dbReference>
<dbReference type="EMBL" id="CAJPDQ010000008">
    <property type="protein sequence ID" value="CAF9913426.1"/>
    <property type="molecule type" value="Genomic_DNA"/>
</dbReference>
<evidence type="ECO:0000256" key="3">
    <source>
        <dbReference type="SAM" id="MobiDB-lite"/>
    </source>
</evidence>
<protein>
    <recommendedName>
        <fullName evidence="4">Tetratricopeptide repeat domain-containing protein</fullName>
    </recommendedName>
</protein>
<organism evidence="5 6">
    <name type="scientific">Gomphillus americanus</name>
    <dbReference type="NCBI Taxonomy" id="1940652"/>
    <lineage>
        <taxon>Eukaryota</taxon>
        <taxon>Fungi</taxon>
        <taxon>Dikarya</taxon>
        <taxon>Ascomycota</taxon>
        <taxon>Pezizomycotina</taxon>
        <taxon>Lecanoromycetes</taxon>
        <taxon>OSLEUM clade</taxon>
        <taxon>Ostropomycetidae</taxon>
        <taxon>Ostropales</taxon>
        <taxon>Graphidaceae</taxon>
        <taxon>Gomphilloideae</taxon>
        <taxon>Gomphillus</taxon>
    </lineage>
</organism>
<feature type="region of interest" description="Disordered" evidence="3">
    <location>
        <begin position="61"/>
        <end position="81"/>
    </location>
</feature>
<dbReference type="InterPro" id="IPR002885">
    <property type="entry name" value="PPR_rpt"/>
</dbReference>
<gene>
    <name evidence="5" type="ORF">GOMPHAMPRED_007908</name>
</gene>
<dbReference type="InterPro" id="IPR057585">
    <property type="entry name" value="TPR_dom_fungi"/>
</dbReference>
<name>A0A8H3EVH3_9LECA</name>
<dbReference type="Pfam" id="PF01535">
    <property type="entry name" value="PPR"/>
    <property type="match status" value="1"/>
</dbReference>
<dbReference type="InterPro" id="IPR011990">
    <property type="entry name" value="TPR-like_helical_dom_sf"/>
</dbReference>
<evidence type="ECO:0000256" key="1">
    <source>
        <dbReference type="ARBA" id="ARBA00022737"/>
    </source>
</evidence>
<feature type="repeat" description="PPR" evidence="2">
    <location>
        <begin position="989"/>
        <end position="1023"/>
    </location>
</feature>
<evidence type="ECO:0000256" key="2">
    <source>
        <dbReference type="PROSITE-ProRule" id="PRU00708"/>
    </source>
</evidence>
<proteinExistence type="predicted"/>